<keyword evidence="12" id="KW-1185">Reference proteome</keyword>
<dbReference type="AlphaFoldDB" id="A0A0B4GGQ6"/>
<dbReference type="HOGENOM" id="CLU_006783_1_0_1"/>
<comment type="similarity">
    <text evidence="1 8">Belongs to the RAP1 family.</text>
</comment>
<dbReference type="VEuPathDB" id="FungiDB:MAN_04217"/>
<keyword evidence="5" id="KW-0010">Activator</keyword>
<keyword evidence="7 8" id="KW-0539">Nucleus</keyword>
<dbReference type="SMART" id="SM00501">
    <property type="entry name" value="BRIGHT"/>
    <property type="match status" value="1"/>
</dbReference>
<protein>
    <recommendedName>
        <fullName evidence="8">DNA-binding protein RAP1</fullName>
    </recommendedName>
</protein>
<dbReference type="OrthoDB" id="435460at2759"/>
<evidence type="ECO:0000256" key="9">
    <source>
        <dbReference type="SAM" id="MobiDB-lite"/>
    </source>
</evidence>
<feature type="region of interest" description="Disordered" evidence="9">
    <location>
        <begin position="222"/>
        <end position="283"/>
    </location>
</feature>
<dbReference type="GO" id="GO:0010833">
    <property type="term" value="P:telomere maintenance via telomere lengthening"/>
    <property type="evidence" value="ECO:0007669"/>
    <property type="project" value="UniProtKB-UniRule"/>
</dbReference>
<evidence type="ECO:0000256" key="1">
    <source>
        <dbReference type="ARBA" id="ARBA00010467"/>
    </source>
</evidence>
<dbReference type="Proteomes" id="UP000031186">
    <property type="component" value="Unassembled WGS sequence"/>
</dbReference>
<evidence type="ECO:0000256" key="2">
    <source>
        <dbReference type="ARBA" id="ARBA00022454"/>
    </source>
</evidence>
<comment type="caution">
    <text evidence="11">The sequence shown here is derived from an EMBL/GenBank/DDBJ whole genome shotgun (WGS) entry which is preliminary data.</text>
</comment>
<dbReference type="Gene3D" id="1.10.10.2170">
    <property type="match status" value="1"/>
</dbReference>
<dbReference type="SUPFAM" id="SSF46689">
    <property type="entry name" value="Homeodomain-like"/>
    <property type="match status" value="1"/>
</dbReference>
<reference evidence="11 12" key="1">
    <citation type="journal article" date="2014" name="Proc. Natl. Acad. Sci. U.S.A.">
        <title>Trajectory and genomic determinants of fungal-pathogen speciation and host adaptation.</title>
        <authorList>
            <person name="Hu X."/>
            <person name="Xiao G."/>
            <person name="Zheng P."/>
            <person name="Shang Y."/>
            <person name="Su Y."/>
            <person name="Zhang X."/>
            <person name="Liu X."/>
            <person name="Zhan S."/>
            <person name="St Leger R.J."/>
            <person name="Wang C."/>
        </authorList>
    </citation>
    <scope>NUCLEOTIDE SEQUENCE [LARGE SCALE GENOMIC DNA]</scope>
    <source>
        <strain evidence="11 12">ARSEF 549</strain>
    </source>
</reference>
<feature type="region of interest" description="Disordered" evidence="9">
    <location>
        <begin position="459"/>
        <end position="615"/>
    </location>
</feature>
<dbReference type="InterPro" id="IPR039595">
    <property type="entry name" value="TE2IP/Rap1"/>
</dbReference>
<dbReference type="Gene3D" id="1.10.150.60">
    <property type="entry name" value="ARID DNA-binding domain"/>
    <property type="match status" value="1"/>
</dbReference>
<organism evidence="11 12">
    <name type="scientific">Metarhizium anisopliae (strain ARSEF 549)</name>
    <dbReference type="NCBI Taxonomy" id="3151832"/>
    <lineage>
        <taxon>Eukaryota</taxon>
        <taxon>Fungi</taxon>
        <taxon>Dikarya</taxon>
        <taxon>Ascomycota</taxon>
        <taxon>Pezizomycotina</taxon>
        <taxon>Sordariomycetes</taxon>
        <taxon>Hypocreomycetidae</taxon>
        <taxon>Hypocreales</taxon>
        <taxon>Clavicipitaceae</taxon>
        <taxon>Metarhizium</taxon>
    </lineage>
</organism>
<gene>
    <name evidence="11" type="ORF">MAN_04217</name>
</gene>
<dbReference type="GO" id="GO:0031848">
    <property type="term" value="P:protection from non-homologous end joining at telomere"/>
    <property type="evidence" value="ECO:0007669"/>
    <property type="project" value="TreeGrafter"/>
</dbReference>
<dbReference type="InterPro" id="IPR015010">
    <property type="entry name" value="TERF2IP_Myb"/>
</dbReference>
<feature type="non-terminal residue" evidence="11">
    <location>
        <position position="1"/>
    </location>
</feature>
<feature type="compositionally biased region" description="Polar residues" evidence="9">
    <location>
        <begin position="516"/>
        <end position="529"/>
    </location>
</feature>
<evidence type="ECO:0000313" key="12">
    <source>
        <dbReference type="Proteomes" id="UP000031186"/>
    </source>
</evidence>
<keyword evidence="2 8" id="KW-0158">Chromosome</keyword>
<dbReference type="PANTHER" id="PTHR16466:SF6">
    <property type="entry name" value="TELOMERIC REPEAT-BINDING FACTOR 2-INTERACTING PROTEIN 1"/>
    <property type="match status" value="1"/>
</dbReference>
<evidence type="ECO:0000256" key="8">
    <source>
        <dbReference type="RuleBase" id="RU367107"/>
    </source>
</evidence>
<name>A0A0B4GGQ6_METAF</name>
<accession>A0A0B4GGQ6</accession>
<dbReference type="PANTHER" id="PTHR16466">
    <property type="entry name" value="TELOMERE REPEAT-BINDING FACTOR 2-INTERACTING PROTEIN 1"/>
    <property type="match status" value="1"/>
</dbReference>
<feature type="region of interest" description="Disordered" evidence="9">
    <location>
        <begin position="379"/>
        <end position="444"/>
    </location>
</feature>
<dbReference type="InterPro" id="IPR036431">
    <property type="entry name" value="ARID_dom_sf"/>
</dbReference>
<dbReference type="InterPro" id="IPR009057">
    <property type="entry name" value="Homeodomain-like_sf"/>
</dbReference>
<dbReference type="SUPFAM" id="SSF46774">
    <property type="entry name" value="ARID-like"/>
    <property type="match status" value="1"/>
</dbReference>
<evidence type="ECO:0000313" key="11">
    <source>
        <dbReference type="EMBL" id="KID67459.1"/>
    </source>
</evidence>
<keyword evidence="6" id="KW-0804">Transcription</keyword>
<evidence type="ECO:0000256" key="5">
    <source>
        <dbReference type="ARBA" id="ARBA00023159"/>
    </source>
</evidence>
<feature type="domain" description="ARID" evidence="10">
    <location>
        <begin position="283"/>
        <end position="373"/>
    </location>
</feature>
<evidence type="ECO:0000256" key="4">
    <source>
        <dbReference type="ARBA" id="ARBA00023015"/>
    </source>
</evidence>
<evidence type="ECO:0000256" key="6">
    <source>
        <dbReference type="ARBA" id="ARBA00023163"/>
    </source>
</evidence>
<dbReference type="InterPro" id="IPR021661">
    <property type="entry name" value="Rap1_C"/>
</dbReference>
<dbReference type="Gene3D" id="1.10.10.60">
    <property type="entry name" value="Homeodomain-like"/>
    <property type="match status" value="1"/>
</dbReference>
<feature type="compositionally biased region" description="Polar residues" evidence="9">
    <location>
        <begin position="245"/>
        <end position="259"/>
    </location>
</feature>
<feature type="compositionally biased region" description="Basic residues" evidence="9">
    <location>
        <begin position="226"/>
        <end position="236"/>
    </location>
</feature>
<feature type="compositionally biased region" description="Acidic residues" evidence="9">
    <location>
        <begin position="481"/>
        <end position="499"/>
    </location>
</feature>
<dbReference type="Pfam" id="PF01388">
    <property type="entry name" value="ARID"/>
    <property type="match status" value="1"/>
</dbReference>
<dbReference type="InterPro" id="IPR001606">
    <property type="entry name" value="ARID_dom"/>
</dbReference>
<dbReference type="CDD" id="cd16100">
    <property type="entry name" value="ARID"/>
    <property type="match status" value="1"/>
</dbReference>
<evidence type="ECO:0000259" key="10">
    <source>
        <dbReference type="PROSITE" id="PS51011"/>
    </source>
</evidence>
<comment type="subcellular location">
    <subcellularLocation>
        <location evidence="8">Nucleus</location>
    </subcellularLocation>
    <subcellularLocation>
        <location evidence="8">Chromosome</location>
        <location evidence="8">Telomere</location>
    </subcellularLocation>
</comment>
<dbReference type="GO" id="GO:0070187">
    <property type="term" value="C:shelterin complex"/>
    <property type="evidence" value="ECO:0007669"/>
    <property type="project" value="TreeGrafter"/>
</dbReference>
<dbReference type="InterPro" id="IPR038104">
    <property type="entry name" value="Rap1_C_sf"/>
</dbReference>
<dbReference type="Pfam" id="PF08914">
    <property type="entry name" value="Myb_Rap1"/>
    <property type="match status" value="1"/>
</dbReference>
<comment type="function">
    <text evidence="8">Involved in the regulation of telomere length, clustering and has a specific role in telomere position effect (TPE).</text>
</comment>
<keyword evidence="4" id="KW-0805">Transcription regulation</keyword>
<dbReference type="GO" id="GO:0042162">
    <property type="term" value="F:telomeric DNA binding"/>
    <property type="evidence" value="ECO:0007669"/>
    <property type="project" value="TreeGrafter"/>
</dbReference>
<dbReference type="CDD" id="cd11655">
    <property type="entry name" value="rap1_myb-like"/>
    <property type="match status" value="1"/>
</dbReference>
<dbReference type="SMART" id="SM01014">
    <property type="entry name" value="ARID"/>
    <property type="match status" value="1"/>
</dbReference>
<proteinExistence type="inferred from homology"/>
<feature type="compositionally biased region" description="Polar residues" evidence="9">
    <location>
        <begin position="462"/>
        <end position="475"/>
    </location>
</feature>
<sequence length="735" mass="81765">MSGGITYNGVESATGGNIFKDMVFWVAQRVPMRNTILDHIKASPRMSIANNGGKVVPLEKDAHILIADDARKDAHPDSYSWKYITDSVQHGAAQLTDRYRISGHTETPRVRVGASGPVKRTRTPFSAADDAALANWVLAHTEGRTGNKIFKIFAETHSSHTWHSWRTRFTKFLANLPIADLEKLAMSAADLALQITNPVSRSASSQADSRQQEEQLPNAAQALGKTQKKQAARAPHRPASASPSTNTNNAQITAASITRSEQKSEEAPISSTESKGSEGGTQDAMEGEFYDQLLTFVEETGAEINLECCIGGKTIDLWYLSQAVDAQKMPLEEVDWMKVAEDLKYNLVENKSVTAELQRYYEDNLAEFFEMMETFSLNGDGEFEDEKHSGPVSPESDIPSSPPRQLSNRKRPIDDHTPSTVEKSSKRTRLSRNAEIPSTPEEIVGVLTTQSPSVIKAKQLRQAYSSSTKTSTSVEPSHAIDDDDDDDDDDNDNETDDRDEVMAGTQSRRVPRLEAHQSTFDVTPSQQLHSEALDVTPIPLNLRKGRDDPKEQQAGNSEPAQEPEALIPEWKAAKRATRRSLPASFQPAPGRLPSQQAEARARGPSAPMRVNLDDEGNSQDIRECTEFYEALGYPRPIVIESLMRTTMTPGWPMTSLLEKLHNKEGVPSNYEGIWTDRDDKSLRYADVIEARKSSASTRELNKAKKELDRIVRKHTQEAVDLRRRFLRAQAIMDRD</sequence>
<evidence type="ECO:0000256" key="7">
    <source>
        <dbReference type="ARBA" id="ARBA00023242"/>
    </source>
</evidence>
<dbReference type="Pfam" id="PF11626">
    <property type="entry name" value="Rap1_C"/>
    <property type="match status" value="1"/>
</dbReference>
<evidence type="ECO:0000256" key="3">
    <source>
        <dbReference type="ARBA" id="ARBA00022895"/>
    </source>
</evidence>
<dbReference type="EMBL" id="AZNF01000004">
    <property type="protein sequence ID" value="KID67459.1"/>
    <property type="molecule type" value="Genomic_DNA"/>
</dbReference>
<dbReference type="PROSITE" id="PS51011">
    <property type="entry name" value="ARID"/>
    <property type="match status" value="1"/>
</dbReference>
<comment type="subunit">
    <text evidence="8">Homodimer.</text>
</comment>
<keyword evidence="3 8" id="KW-0779">Telomere</keyword>